<dbReference type="EMBL" id="JH992965">
    <property type="protein sequence ID" value="EKX55332.1"/>
    <property type="molecule type" value="Genomic_DNA"/>
</dbReference>
<dbReference type="EnsemblProtists" id="EKX55332">
    <property type="protein sequence ID" value="EKX55332"/>
    <property type="gene ID" value="GUITHDRAFT_99111"/>
</dbReference>
<dbReference type="OMA" id="YAMSIWF"/>
<evidence type="ECO:0000313" key="4">
    <source>
        <dbReference type="Proteomes" id="UP000011087"/>
    </source>
</evidence>
<dbReference type="PANTHER" id="PTHR14650:SF1">
    <property type="entry name" value="2-OXOGLUTARATE AND IRON-DEPENDENT OXYGENASE DOMAIN-CONTAINING PROTEIN 3"/>
    <property type="match status" value="1"/>
</dbReference>
<dbReference type="InterPro" id="IPR039210">
    <property type="entry name" value="OGFOD3"/>
</dbReference>
<keyword evidence="4" id="KW-1185">Reference proteome</keyword>
<dbReference type="OrthoDB" id="427071at2759"/>
<dbReference type="Gene3D" id="2.60.120.620">
    <property type="entry name" value="q2cbj1_9rhob like domain"/>
    <property type="match status" value="1"/>
</dbReference>
<dbReference type="Proteomes" id="UP000011087">
    <property type="component" value="Unassembled WGS sequence"/>
</dbReference>
<dbReference type="STRING" id="905079.L1K442"/>
<accession>L1K442</accession>
<dbReference type="eggNOG" id="ENOG502QR2P">
    <property type="taxonomic scope" value="Eukaryota"/>
</dbReference>
<dbReference type="GO" id="GO:0016020">
    <property type="term" value="C:membrane"/>
    <property type="evidence" value="ECO:0007669"/>
    <property type="project" value="TreeGrafter"/>
</dbReference>
<organism evidence="2">
    <name type="scientific">Guillardia theta (strain CCMP2712)</name>
    <name type="common">Cryptophyte</name>
    <dbReference type="NCBI Taxonomy" id="905079"/>
    <lineage>
        <taxon>Eukaryota</taxon>
        <taxon>Cryptophyceae</taxon>
        <taxon>Pyrenomonadales</taxon>
        <taxon>Geminigeraceae</taxon>
        <taxon>Guillardia</taxon>
    </lineage>
</organism>
<dbReference type="RefSeq" id="XP_005842312.1">
    <property type="nucleotide sequence ID" value="XM_005842255.1"/>
</dbReference>
<dbReference type="AlphaFoldDB" id="L1K442"/>
<dbReference type="Pfam" id="PF13640">
    <property type="entry name" value="2OG-FeII_Oxy_3"/>
    <property type="match status" value="1"/>
</dbReference>
<gene>
    <name evidence="2" type="ORF">GUITHDRAFT_99111</name>
</gene>
<dbReference type="InterPro" id="IPR044862">
    <property type="entry name" value="Pro_4_hyd_alph_FE2OG_OXY"/>
</dbReference>
<feature type="domain" description="Prolyl 4-hydroxylase alpha subunit Fe(2+) 2OG dioxygenase" evidence="1">
    <location>
        <begin position="19"/>
        <end position="106"/>
    </location>
</feature>
<dbReference type="PANTHER" id="PTHR14650">
    <property type="entry name" value="PROLYL HYDROXYLASE-RELATED"/>
    <property type="match status" value="1"/>
</dbReference>
<proteinExistence type="predicted"/>
<evidence type="ECO:0000259" key="1">
    <source>
        <dbReference type="Pfam" id="PF13640"/>
    </source>
</evidence>
<reference evidence="2 4" key="1">
    <citation type="journal article" date="2012" name="Nature">
        <title>Algal genomes reveal evolutionary mosaicism and the fate of nucleomorphs.</title>
        <authorList>
            <consortium name="DOE Joint Genome Institute"/>
            <person name="Curtis B.A."/>
            <person name="Tanifuji G."/>
            <person name="Burki F."/>
            <person name="Gruber A."/>
            <person name="Irimia M."/>
            <person name="Maruyama S."/>
            <person name="Arias M.C."/>
            <person name="Ball S.G."/>
            <person name="Gile G.H."/>
            <person name="Hirakawa Y."/>
            <person name="Hopkins J.F."/>
            <person name="Kuo A."/>
            <person name="Rensing S.A."/>
            <person name="Schmutz J."/>
            <person name="Symeonidi A."/>
            <person name="Elias M."/>
            <person name="Eveleigh R.J."/>
            <person name="Herman E.K."/>
            <person name="Klute M.J."/>
            <person name="Nakayama T."/>
            <person name="Obornik M."/>
            <person name="Reyes-Prieto A."/>
            <person name="Armbrust E.V."/>
            <person name="Aves S.J."/>
            <person name="Beiko R.G."/>
            <person name="Coutinho P."/>
            <person name="Dacks J.B."/>
            <person name="Durnford D.G."/>
            <person name="Fast N.M."/>
            <person name="Green B.R."/>
            <person name="Grisdale C.J."/>
            <person name="Hempel F."/>
            <person name="Henrissat B."/>
            <person name="Hoppner M.P."/>
            <person name="Ishida K."/>
            <person name="Kim E."/>
            <person name="Koreny L."/>
            <person name="Kroth P.G."/>
            <person name="Liu Y."/>
            <person name="Malik S.B."/>
            <person name="Maier U.G."/>
            <person name="McRose D."/>
            <person name="Mock T."/>
            <person name="Neilson J.A."/>
            <person name="Onodera N.T."/>
            <person name="Poole A.M."/>
            <person name="Pritham E.J."/>
            <person name="Richards T.A."/>
            <person name="Rocap G."/>
            <person name="Roy S.W."/>
            <person name="Sarai C."/>
            <person name="Schaack S."/>
            <person name="Shirato S."/>
            <person name="Slamovits C.H."/>
            <person name="Spencer D.F."/>
            <person name="Suzuki S."/>
            <person name="Worden A.Z."/>
            <person name="Zauner S."/>
            <person name="Barry K."/>
            <person name="Bell C."/>
            <person name="Bharti A.K."/>
            <person name="Crow J.A."/>
            <person name="Grimwood J."/>
            <person name="Kramer R."/>
            <person name="Lindquist E."/>
            <person name="Lucas S."/>
            <person name="Salamov A."/>
            <person name="McFadden G.I."/>
            <person name="Lane C.E."/>
            <person name="Keeling P.J."/>
            <person name="Gray M.W."/>
            <person name="Grigoriev I.V."/>
            <person name="Archibald J.M."/>
        </authorList>
    </citation>
    <scope>NUCLEOTIDE SEQUENCE</scope>
    <source>
        <strain evidence="2 4">CCMP2712</strain>
    </source>
</reference>
<dbReference type="GeneID" id="17311886"/>
<reference evidence="4" key="2">
    <citation type="submission" date="2012-11" db="EMBL/GenBank/DDBJ databases">
        <authorList>
            <person name="Kuo A."/>
            <person name="Curtis B.A."/>
            <person name="Tanifuji G."/>
            <person name="Burki F."/>
            <person name="Gruber A."/>
            <person name="Irimia M."/>
            <person name="Maruyama S."/>
            <person name="Arias M.C."/>
            <person name="Ball S.G."/>
            <person name="Gile G.H."/>
            <person name="Hirakawa Y."/>
            <person name="Hopkins J.F."/>
            <person name="Rensing S.A."/>
            <person name="Schmutz J."/>
            <person name="Symeonidi A."/>
            <person name="Elias M."/>
            <person name="Eveleigh R.J."/>
            <person name="Herman E.K."/>
            <person name="Klute M.J."/>
            <person name="Nakayama T."/>
            <person name="Obornik M."/>
            <person name="Reyes-Prieto A."/>
            <person name="Armbrust E.V."/>
            <person name="Aves S.J."/>
            <person name="Beiko R.G."/>
            <person name="Coutinho P."/>
            <person name="Dacks J.B."/>
            <person name="Durnford D.G."/>
            <person name="Fast N.M."/>
            <person name="Green B.R."/>
            <person name="Grisdale C."/>
            <person name="Hempe F."/>
            <person name="Henrissat B."/>
            <person name="Hoppner M.P."/>
            <person name="Ishida K.-I."/>
            <person name="Kim E."/>
            <person name="Koreny L."/>
            <person name="Kroth P.G."/>
            <person name="Liu Y."/>
            <person name="Malik S.-B."/>
            <person name="Maier U.G."/>
            <person name="McRose D."/>
            <person name="Mock T."/>
            <person name="Neilson J.A."/>
            <person name="Onodera N.T."/>
            <person name="Poole A.M."/>
            <person name="Pritham E.J."/>
            <person name="Richards T.A."/>
            <person name="Rocap G."/>
            <person name="Roy S.W."/>
            <person name="Sarai C."/>
            <person name="Schaack S."/>
            <person name="Shirato S."/>
            <person name="Slamovits C.H."/>
            <person name="Spencer D.F."/>
            <person name="Suzuki S."/>
            <person name="Worden A.Z."/>
            <person name="Zauner S."/>
            <person name="Barry K."/>
            <person name="Bell C."/>
            <person name="Bharti A.K."/>
            <person name="Crow J.A."/>
            <person name="Grimwood J."/>
            <person name="Kramer R."/>
            <person name="Lindquist E."/>
            <person name="Lucas S."/>
            <person name="Salamov A."/>
            <person name="McFadden G.I."/>
            <person name="Lane C.E."/>
            <person name="Keeling P.J."/>
            <person name="Gray M.W."/>
            <person name="Grigoriev I.V."/>
            <person name="Archibald J.M."/>
        </authorList>
    </citation>
    <scope>NUCLEOTIDE SEQUENCE</scope>
    <source>
        <strain evidence="4">CCMP2712</strain>
    </source>
</reference>
<reference evidence="3" key="3">
    <citation type="submission" date="2016-03" db="UniProtKB">
        <authorList>
            <consortium name="EnsemblProtists"/>
        </authorList>
    </citation>
    <scope>IDENTIFICATION</scope>
</reference>
<protein>
    <recommendedName>
        <fullName evidence="1">Prolyl 4-hydroxylase alpha subunit Fe(2+) 2OG dioxygenase domain-containing protein</fullName>
    </recommendedName>
</protein>
<name>L1K442_GUITC</name>
<dbReference type="HOGENOM" id="CLU_1869079_0_0_1"/>
<dbReference type="KEGG" id="gtt:GUITHDRAFT_99111"/>
<dbReference type="PaxDb" id="55529-EKX55332"/>
<evidence type="ECO:0000313" key="3">
    <source>
        <dbReference type="EnsemblProtists" id="EKX55332"/>
    </source>
</evidence>
<sequence>MGTTPRFVSRMDQKPAQNMHDEYWHEHVDANQYPGFEYTALIYLNDQGLDYTGGLFSFIDEDIAKGQAKVETISPKCGKLVYFTSGPENVHRVHKVESGLRYALTIAFTCDKSKELSGEWNA</sequence>
<evidence type="ECO:0000313" key="2">
    <source>
        <dbReference type="EMBL" id="EKX55332.1"/>
    </source>
</evidence>